<dbReference type="AlphaFoldDB" id="A0A3S5BW26"/>
<name>A0A3S5BW26_9PLAT</name>
<reference evidence="1" key="1">
    <citation type="submission" date="2018-11" db="EMBL/GenBank/DDBJ databases">
        <authorList>
            <consortium name="Pathogen Informatics"/>
        </authorList>
    </citation>
    <scope>NUCLEOTIDE SEQUENCE</scope>
</reference>
<organism evidence="1 2">
    <name type="scientific">Protopolystoma xenopodis</name>
    <dbReference type="NCBI Taxonomy" id="117903"/>
    <lineage>
        <taxon>Eukaryota</taxon>
        <taxon>Metazoa</taxon>
        <taxon>Spiralia</taxon>
        <taxon>Lophotrochozoa</taxon>
        <taxon>Platyhelminthes</taxon>
        <taxon>Monogenea</taxon>
        <taxon>Polyopisthocotylea</taxon>
        <taxon>Polystomatidea</taxon>
        <taxon>Polystomatidae</taxon>
        <taxon>Protopolystoma</taxon>
    </lineage>
</organism>
<sequence>MEVWIDGGMRIGGLGQAKGGSDGGGNKPAVRVHIWLSLLMPNRRNSNAVLGDRRHAGEACRGGRSKLGKLGKSGERQSQRLIASTRNEAGFCPSEIREVCFLIGRLSTEPEGQIAGLSESCQSPTALGRRSTPAEQRYSLGMVLQRKRRLGQRSWPRNRQARAVLVPA</sequence>
<accession>A0A3S5BW26</accession>
<protein>
    <submittedName>
        <fullName evidence="1">Uncharacterized protein</fullName>
    </submittedName>
</protein>
<dbReference type="EMBL" id="CAAALY010049477">
    <property type="protein sequence ID" value="VEL21083.1"/>
    <property type="molecule type" value="Genomic_DNA"/>
</dbReference>
<proteinExistence type="predicted"/>
<dbReference type="Proteomes" id="UP000784294">
    <property type="component" value="Unassembled WGS sequence"/>
</dbReference>
<comment type="caution">
    <text evidence="1">The sequence shown here is derived from an EMBL/GenBank/DDBJ whole genome shotgun (WGS) entry which is preliminary data.</text>
</comment>
<evidence type="ECO:0000313" key="1">
    <source>
        <dbReference type="EMBL" id="VEL21083.1"/>
    </source>
</evidence>
<gene>
    <name evidence="1" type="ORF">PXEA_LOCUS14523</name>
</gene>
<keyword evidence="2" id="KW-1185">Reference proteome</keyword>
<evidence type="ECO:0000313" key="2">
    <source>
        <dbReference type="Proteomes" id="UP000784294"/>
    </source>
</evidence>